<sequence length="745" mass="80848">MVSVDGRQLPLTAVALKAEAQGGISRVTLTQHFENPYEEPLQVSYQVPLPEDGVVAGYAFRIGEHRIVGEVDRVQAANERFTQALLSGRAAALLTQQRPHLFTQELVNVPPGQHVTVELTVDQRLRWLSEGLWEWRFPTVVAPHYSGTKKESHIPVSVAGSPTGIRATLELSIRDVLAEGRRPEAPSHPVRFERGVSRTVAVLDEGVPLDRDLVVRWPVATPEPGVHLHRARLKGRLEESAYGLLTLVPPSVETARLPRDLVVLMDVSGSMRGPPLEHAQRVVASLIDTLEPRDSLELLAFSDAPHRWKEKPVSADAAARREALAWVMGLSASGGTEMRTAIREALRPLRPASQRQVLLITDGQIGFEKEVVQELIEHLPSGTRLHTVGVGSAVNRSLTHAAARAGRGAEVLTGQGEDVERCTARLIAATRAPVLVDVTVQGDAVEDTAPASVTDLMAGAPALLSLKLRADGGRLLVKGVTPNGPWERVLTVPPTNTGEGSPSLATLYAREKVEDLSMRRAGRALSQELNQQMEQLGLAYQIATPLTAWVAVSDEPTVAPTAPTRHATVPQALPHGMSASGLERGSTFAPQGATLMSRPLVMMRRATPTPPGNAASPRPPPFLGRALSPRGPRLEPEANRKRGASPSEPAPVPLRGRWLASADGLDVVEIQCDTQLWEPGVPFHAQLGDGTRVTLNVDTAKSTRRTRVTRGIWVRLYFQALPREVVRLWWSFDGVTYIVRVQGRG</sequence>
<dbReference type="PANTHER" id="PTHR45737">
    <property type="entry name" value="VON WILLEBRAND FACTOR A DOMAIN-CONTAINING PROTEIN 5A"/>
    <property type="match status" value="1"/>
</dbReference>
<name>A0ABX7NQR4_9BACT</name>
<organism evidence="4 5">
    <name type="scientific">Pyxidicoccus parkwayensis</name>
    <dbReference type="NCBI Taxonomy" id="2813578"/>
    <lineage>
        <taxon>Bacteria</taxon>
        <taxon>Pseudomonadati</taxon>
        <taxon>Myxococcota</taxon>
        <taxon>Myxococcia</taxon>
        <taxon>Myxococcales</taxon>
        <taxon>Cystobacterineae</taxon>
        <taxon>Myxococcaceae</taxon>
        <taxon>Pyxidicoccus</taxon>
    </lineage>
</organism>
<dbReference type="SMART" id="SM00327">
    <property type="entry name" value="VWA"/>
    <property type="match status" value="1"/>
</dbReference>
<accession>A0ABX7NQR4</accession>
<proteinExistence type="predicted"/>
<dbReference type="Proteomes" id="UP000662747">
    <property type="component" value="Chromosome"/>
</dbReference>
<evidence type="ECO:0000256" key="1">
    <source>
        <dbReference type="SAM" id="MobiDB-lite"/>
    </source>
</evidence>
<dbReference type="RefSeq" id="WP_206722789.1">
    <property type="nucleotide sequence ID" value="NZ_CP071090.1"/>
</dbReference>
<gene>
    <name evidence="4" type="ORF">JY651_39430</name>
</gene>
<feature type="domain" description="VWFA" evidence="2">
    <location>
        <begin position="260"/>
        <end position="426"/>
    </location>
</feature>
<dbReference type="InterPro" id="IPR013694">
    <property type="entry name" value="VIT"/>
</dbReference>
<feature type="region of interest" description="Disordered" evidence="1">
    <location>
        <begin position="604"/>
        <end position="654"/>
    </location>
</feature>
<feature type="domain" description="VIT" evidence="3">
    <location>
        <begin position="1"/>
        <end position="123"/>
    </location>
</feature>
<evidence type="ECO:0000313" key="4">
    <source>
        <dbReference type="EMBL" id="QSQ21210.1"/>
    </source>
</evidence>
<evidence type="ECO:0000259" key="2">
    <source>
        <dbReference type="PROSITE" id="PS50234"/>
    </source>
</evidence>
<evidence type="ECO:0000313" key="5">
    <source>
        <dbReference type="Proteomes" id="UP000662747"/>
    </source>
</evidence>
<dbReference type="PANTHER" id="PTHR45737:SF6">
    <property type="entry name" value="VON WILLEBRAND FACTOR A DOMAIN-CONTAINING PROTEIN 5A"/>
    <property type="match status" value="1"/>
</dbReference>
<dbReference type="SMART" id="SM00609">
    <property type="entry name" value="VIT"/>
    <property type="match status" value="1"/>
</dbReference>
<dbReference type="Gene3D" id="3.40.50.410">
    <property type="entry name" value="von Willebrand factor, type A domain"/>
    <property type="match status" value="1"/>
</dbReference>
<keyword evidence="5" id="KW-1185">Reference proteome</keyword>
<dbReference type="EMBL" id="CP071090">
    <property type="protein sequence ID" value="QSQ21210.1"/>
    <property type="molecule type" value="Genomic_DNA"/>
</dbReference>
<dbReference type="InterPro" id="IPR002035">
    <property type="entry name" value="VWF_A"/>
</dbReference>
<dbReference type="PROSITE" id="PS51468">
    <property type="entry name" value="VIT"/>
    <property type="match status" value="1"/>
</dbReference>
<reference evidence="4 5" key="1">
    <citation type="submission" date="2021-02" db="EMBL/GenBank/DDBJ databases">
        <title>De Novo genome assembly of isolated myxobacteria.</title>
        <authorList>
            <person name="Stevens D.C."/>
        </authorList>
    </citation>
    <scope>NUCLEOTIDE SEQUENCE [LARGE SCALE GENOMIC DNA]</scope>
    <source>
        <strain evidence="5">SCPEA02</strain>
    </source>
</reference>
<dbReference type="PROSITE" id="PS50234">
    <property type="entry name" value="VWFA"/>
    <property type="match status" value="1"/>
</dbReference>
<dbReference type="Pfam" id="PF13768">
    <property type="entry name" value="VWA_3"/>
    <property type="match status" value="1"/>
</dbReference>
<protein>
    <submittedName>
        <fullName evidence="4">VWA domain-containing protein</fullName>
    </submittedName>
</protein>
<dbReference type="Pfam" id="PF08487">
    <property type="entry name" value="VIT"/>
    <property type="match status" value="1"/>
</dbReference>
<dbReference type="SUPFAM" id="SSF53300">
    <property type="entry name" value="vWA-like"/>
    <property type="match status" value="1"/>
</dbReference>
<dbReference type="InterPro" id="IPR036465">
    <property type="entry name" value="vWFA_dom_sf"/>
</dbReference>
<evidence type="ECO:0000259" key="3">
    <source>
        <dbReference type="PROSITE" id="PS51468"/>
    </source>
</evidence>